<dbReference type="Proteomes" id="UP000327191">
    <property type="component" value="Unassembled WGS sequence"/>
</dbReference>
<keyword evidence="2" id="KW-0732">Signal</keyword>
<accession>A0A5E7TDG5</accession>
<evidence type="ECO:0000256" key="2">
    <source>
        <dbReference type="SAM" id="SignalP"/>
    </source>
</evidence>
<name>A0A5E7TDG5_PSEFL</name>
<dbReference type="AlphaFoldDB" id="A0A5E7TDG5"/>
<evidence type="ECO:0008006" key="5">
    <source>
        <dbReference type="Google" id="ProtNLM"/>
    </source>
</evidence>
<reference evidence="3 4" key="1">
    <citation type="submission" date="2019-09" db="EMBL/GenBank/DDBJ databases">
        <authorList>
            <person name="Chandra G."/>
            <person name="Truman W A."/>
        </authorList>
    </citation>
    <scope>NUCLEOTIDE SEQUENCE [LARGE SCALE GENOMIC DNA]</scope>
    <source>
        <strain evidence="3">PS938</strain>
    </source>
</reference>
<dbReference type="OrthoDB" id="7024471at2"/>
<feature type="compositionally biased region" description="Polar residues" evidence="1">
    <location>
        <begin position="55"/>
        <end position="66"/>
    </location>
</feature>
<evidence type="ECO:0000256" key="1">
    <source>
        <dbReference type="SAM" id="MobiDB-lite"/>
    </source>
</evidence>
<feature type="region of interest" description="Disordered" evidence="1">
    <location>
        <begin position="83"/>
        <end position="119"/>
    </location>
</feature>
<feature type="chain" id="PRO_5022734642" description="Fap" evidence="2">
    <location>
        <begin position="30"/>
        <end position="145"/>
    </location>
</feature>
<dbReference type="EMBL" id="CABVJE010000007">
    <property type="protein sequence ID" value="VVP93763.1"/>
    <property type="molecule type" value="Genomic_DNA"/>
</dbReference>
<dbReference type="RefSeq" id="WP_095945626.1">
    <property type="nucleotide sequence ID" value="NZ_CABVJE010000007.1"/>
</dbReference>
<sequence length="145" mass="14415" precursor="true">MGILNKRVLTCLLLIASVAGTLFSFDVHAEGNGVIVLDRTIHSTPIGRSGGRDPNPNTVNANPSTRVTGELSDADIAGVTTGTALRHNNGQSPGGMQGLNVVTNPNGLPGMSVGHGGGSGSAISGTINRAMSSGLGSLGRMAGGQ</sequence>
<feature type="region of interest" description="Disordered" evidence="1">
    <location>
        <begin position="45"/>
        <end position="66"/>
    </location>
</feature>
<evidence type="ECO:0000313" key="3">
    <source>
        <dbReference type="EMBL" id="VVP93763.1"/>
    </source>
</evidence>
<evidence type="ECO:0000313" key="4">
    <source>
        <dbReference type="Proteomes" id="UP000327191"/>
    </source>
</evidence>
<gene>
    <name evidence="3" type="ORF">PS938_01823</name>
</gene>
<proteinExistence type="predicted"/>
<protein>
    <recommendedName>
        <fullName evidence="5">Fap</fullName>
    </recommendedName>
</protein>
<feature type="signal peptide" evidence="2">
    <location>
        <begin position="1"/>
        <end position="29"/>
    </location>
</feature>
<organism evidence="3 4">
    <name type="scientific">Pseudomonas fluorescens</name>
    <dbReference type="NCBI Taxonomy" id="294"/>
    <lineage>
        <taxon>Bacteria</taxon>
        <taxon>Pseudomonadati</taxon>
        <taxon>Pseudomonadota</taxon>
        <taxon>Gammaproteobacteria</taxon>
        <taxon>Pseudomonadales</taxon>
        <taxon>Pseudomonadaceae</taxon>
        <taxon>Pseudomonas</taxon>
    </lineage>
</organism>